<proteinExistence type="inferred from homology"/>
<evidence type="ECO:0000256" key="4">
    <source>
        <dbReference type="PIRNR" id="PIRNR016020"/>
    </source>
</evidence>
<dbReference type="Proteomes" id="UP001596501">
    <property type="component" value="Unassembled WGS sequence"/>
</dbReference>
<dbReference type="InterPro" id="IPR014718">
    <property type="entry name" value="GH-type_carb-bd"/>
</dbReference>
<dbReference type="GO" id="GO:0016853">
    <property type="term" value="F:isomerase activity"/>
    <property type="evidence" value="ECO:0007669"/>
    <property type="project" value="UniProtKB-KW"/>
</dbReference>
<dbReference type="Pfam" id="PF01263">
    <property type="entry name" value="Aldose_epim"/>
    <property type="match status" value="1"/>
</dbReference>
<evidence type="ECO:0000256" key="1">
    <source>
        <dbReference type="ARBA" id="ARBA00001096"/>
    </source>
</evidence>
<keyword evidence="6" id="KW-1185">Reference proteome</keyword>
<organism evidence="5 6">
    <name type="scientific">Hydrogenophaga atypica</name>
    <dbReference type="NCBI Taxonomy" id="249409"/>
    <lineage>
        <taxon>Bacteria</taxon>
        <taxon>Pseudomonadati</taxon>
        <taxon>Pseudomonadota</taxon>
        <taxon>Betaproteobacteria</taxon>
        <taxon>Burkholderiales</taxon>
        <taxon>Comamonadaceae</taxon>
        <taxon>Hydrogenophaga</taxon>
    </lineage>
</organism>
<accession>A0ABW2QE91</accession>
<protein>
    <recommendedName>
        <fullName evidence="4">Putative glucose-6-phosphate 1-epimerase</fullName>
        <ecNumber evidence="4">5.1.3.15</ecNumber>
    </recommendedName>
</protein>
<dbReference type="CDD" id="cd09020">
    <property type="entry name" value="D-hex-6-P-epi_like"/>
    <property type="match status" value="1"/>
</dbReference>
<dbReference type="PANTHER" id="PTHR11122:SF13">
    <property type="entry name" value="GLUCOSE-6-PHOSPHATE 1-EPIMERASE"/>
    <property type="match status" value="1"/>
</dbReference>
<dbReference type="InterPro" id="IPR025532">
    <property type="entry name" value="G6P_1-epimerase"/>
</dbReference>
<evidence type="ECO:0000313" key="6">
    <source>
        <dbReference type="Proteomes" id="UP001596501"/>
    </source>
</evidence>
<name>A0ABW2QE91_9BURK</name>
<evidence type="ECO:0000313" key="5">
    <source>
        <dbReference type="EMBL" id="MFC7407785.1"/>
    </source>
</evidence>
<keyword evidence="3 4" id="KW-0413">Isomerase</keyword>
<dbReference type="PIRSF" id="PIRSF016020">
    <property type="entry name" value="PHexose_mutarotase"/>
    <property type="match status" value="1"/>
</dbReference>
<dbReference type="Gene3D" id="2.70.98.10">
    <property type="match status" value="1"/>
</dbReference>
<dbReference type="PANTHER" id="PTHR11122">
    <property type="entry name" value="APOSPORY-ASSOCIATED PROTEIN C-RELATED"/>
    <property type="match status" value="1"/>
</dbReference>
<comment type="catalytic activity">
    <reaction evidence="1">
        <text>alpha-D-glucose 6-phosphate = beta-D-glucose 6-phosphate</text>
        <dbReference type="Rhea" id="RHEA:16249"/>
        <dbReference type="ChEBI" id="CHEBI:58225"/>
        <dbReference type="ChEBI" id="CHEBI:58247"/>
        <dbReference type="EC" id="5.1.3.15"/>
    </reaction>
</comment>
<evidence type="ECO:0000256" key="2">
    <source>
        <dbReference type="ARBA" id="ARBA00005866"/>
    </source>
</evidence>
<reference evidence="6" key="1">
    <citation type="journal article" date="2019" name="Int. J. Syst. Evol. Microbiol.">
        <title>The Global Catalogue of Microorganisms (GCM) 10K type strain sequencing project: providing services to taxonomists for standard genome sequencing and annotation.</title>
        <authorList>
            <consortium name="The Broad Institute Genomics Platform"/>
            <consortium name="The Broad Institute Genome Sequencing Center for Infectious Disease"/>
            <person name="Wu L."/>
            <person name="Ma J."/>
        </authorList>
    </citation>
    <scope>NUCLEOTIDE SEQUENCE [LARGE SCALE GENOMIC DNA]</scope>
    <source>
        <strain evidence="6">CGMCC 1.12371</strain>
    </source>
</reference>
<sequence>MPSHGALCRAELWRGLPCWRVTLAQGDSLLVAEQGAQVLSWVSDGRERLFLSPGSAADGHTAIRGGVPICWPQFNQRGPLPKHGFARNVPWRMGAFEPAEDRAELRLHLKASAQTLVLWPHHFELTLVLRLQERRLHLALEAHNPGDSSWAFTGALHSYLRVDDLGQARLWGLTGQAEWDSLRDVAGQGDSVIALDGPFDRIYAVADQAVRLVDGTHGLTVSQSASWANTVVWNPGGGLPDLPEAQHRHMLCVEAAQVLAATTVEAGERWVGWQQFDVLTG</sequence>
<comment type="similarity">
    <text evidence="2 4">Belongs to the glucose-6-phosphate 1-epimerase family.</text>
</comment>
<dbReference type="SUPFAM" id="SSF74650">
    <property type="entry name" value="Galactose mutarotase-like"/>
    <property type="match status" value="1"/>
</dbReference>
<comment type="caution">
    <text evidence="5">The sequence shown here is derived from an EMBL/GenBank/DDBJ whole genome shotgun (WGS) entry which is preliminary data.</text>
</comment>
<dbReference type="EMBL" id="JBHTCA010000002">
    <property type="protein sequence ID" value="MFC7407785.1"/>
    <property type="molecule type" value="Genomic_DNA"/>
</dbReference>
<dbReference type="EC" id="5.1.3.15" evidence="4"/>
<evidence type="ECO:0000256" key="3">
    <source>
        <dbReference type="ARBA" id="ARBA00023235"/>
    </source>
</evidence>
<dbReference type="InterPro" id="IPR011013">
    <property type="entry name" value="Gal_mutarotase_sf_dom"/>
</dbReference>
<dbReference type="RefSeq" id="WP_382219604.1">
    <property type="nucleotide sequence ID" value="NZ_JBHTCA010000002.1"/>
</dbReference>
<dbReference type="InterPro" id="IPR008183">
    <property type="entry name" value="Aldose_1/G6P_1-epimerase"/>
</dbReference>
<gene>
    <name evidence="5" type="ORF">ACFQPB_02810</name>
</gene>